<feature type="region of interest" description="Disordered" evidence="1">
    <location>
        <begin position="369"/>
        <end position="405"/>
    </location>
</feature>
<evidence type="ECO:0000313" key="2">
    <source>
        <dbReference type="EMBL" id="KAK2701923.1"/>
    </source>
</evidence>
<organism evidence="2 3">
    <name type="scientific">Artemia franciscana</name>
    <name type="common">Brine shrimp</name>
    <name type="synonym">Artemia sanfranciscana</name>
    <dbReference type="NCBI Taxonomy" id="6661"/>
    <lineage>
        <taxon>Eukaryota</taxon>
        <taxon>Metazoa</taxon>
        <taxon>Ecdysozoa</taxon>
        <taxon>Arthropoda</taxon>
        <taxon>Crustacea</taxon>
        <taxon>Branchiopoda</taxon>
        <taxon>Anostraca</taxon>
        <taxon>Artemiidae</taxon>
        <taxon>Artemia</taxon>
    </lineage>
</organism>
<proteinExistence type="predicted"/>
<feature type="region of interest" description="Disordered" evidence="1">
    <location>
        <begin position="279"/>
        <end position="347"/>
    </location>
</feature>
<dbReference type="EMBL" id="JAVRJZ010001123">
    <property type="protein sequence ID" value="KAK2701923.1"/>
    <property type="molecule type" value="Genomic_DNA"/>
</dbReference>
<name>A0AA88KQZ0_ARTSF</name>
<feature type="compositionally biased region" description="Basic residues" evidence="1">
    <location>
        <begin position="371"/>
        <end position="405"/>
    </location>
</feature>
<evidence type="ECO:0000313" key="3">
    <source>
        <dbReference type="Proteomes" id="UP001187531"/>
    </source>
</evidence>
<protein>
    <submittedName>
        <fullName evidence="2">Uncharacterized protein</fullName>
    </submittedName>
</protein>
<sequence>MRRVRGETCPELLEQNFLIDDTDHLPVACVPPHRHAAATPPGDPVRSVQGGAGAGWFDRVSPAPCGGVVRETVPARTDLRVRVVPEMTHPALHCRGCGAVPTNSPGCSDGVGAAEDAERGVNTELGWVQLVLPDHVAEGGEQGFGFIPEGGDGFDGFRFPPQPRGDRVCHRCDGAPVFPRVHGDLPGCVESPPVPERARCVIRGQVLGDVRAEPDQHPPQLVAFLHRSQVTGTHRHRQPSRIARARHAGPVERCRRRWDHAVAEVSENRRELPEVPYVRTKPRHEVTSRSAASSARRAAWHSRHDTASQSAVIRSTGFGSPQNPRPFRDDSAHTASPRGTGFGVNHARRDWAIGPSLTTAPPCTRALRTAAPRKRRSMLWKLPRRPQRPHEHKRPRLRSSPRSAR</sequence>
<dbReference type="AlphaFoldDB" id="A0AA88KQZ0"/>
<accession>A0AA88KQZ0</accession>
<dbReference type="Proteomes" id="UP001187531">
    <property type="component" value="Unassembled WGS sequence"/>
</dbReference>
<feature type="compositionally biased region" description="Low complexity" evidence="1">
    <location>
        <begin position="288"/>
        <end position="297"/>
    </location>
</feature>
<evidence type="ECO:0000256" key="1">
    <source>
        <dbReference type="SAM" id="MobiDB-lite"/>
    </source>
</evidence>
<keyword evidence="3" id="KW-1185">Reference proteome</keyword>
<gene>
    <name evidence="2" type="ORF">QYM36_019424</name>
</gene>
<reference evidence="2" key="1">
    <citation type="submission" date="2023-07" db="EMBL/GenBank/DDBJ databases">
        <title>Chromosome-level genome assembly of Artemia franciscana.</title>
        <authorList>
            <person name="Jo E."/>
        </authorList>
    </citation>
    <scope>NUCLEOTIDE SEQUENCE</scope>
    <source>
        <tissue evidence="2">Whole body</tissue>
    </source>
</reference>
<comment type="caution">
    <text evidence="2">The sequence shown here is derived from an EMBL/GenBank/DDBJ whole genome shotgun (WGS) entry which is preliminary data.</text>
</comment>
<feature type="compositionally biased region" description="Polar residues" evidence="1">
    <location>
        <begin position="307"/>
        <end position="322"/>
    </location>
</feature>